<proteinExistence type="predicted"/>
<dbReference type="InterPro" id="IPR035437">
    <property type="entry name" value="SNase_OB-fold_sf"/>
</dbReference>
<accession>D6W9G2</accession>
<dbReference type="GO" id="GO:0005737">
    <property type="term" value="C:cytoplasm"/>
    <property type="evidence" value="ECO:0007669"/>
    <property type="project" value="UniProtKB-ARBA"/>
</dbReference>
<dbReference type="Pfam" id="PF00567">
    <property type="entry name" value="TUDOR"/>
    <property type="match status" value="5"/>
</dbReference>
<gene>
    <name evidence="2" type="primary">AUGUSTUS-3.0.2_00988</name>
    <name evidence="2" type="ORF">TcasGA2_TC000988</name>
</gene>
<evidence type="ECO:0000313" key="3">
    <source>
        <dbReference type="Proteomes" id="UP000007266"/>
    </source>
</evidence>
<dbReference type="STRING" id="7070.D6W9G2"/>
<reference evidence="2 3" key="2">
    <citation type="journal article" date="2010" name="Nucleic Acids Res.">
        <title>BeetleBase in 2010: revisions to provide comprehensive genomic information for Tribolium castaneum.</title>
        <authorList>
            <person name="Kim H.S."/>
            <person name="Murphy T."/>
            <person name="Xia J."/>
            <person name="Caragea D."/>
            <person name="Park Y."/>
            <person name="Beeman R.W."/>
            <person name="Lorenzen M.D."/>
            <person name="Butcher S."/>
            <person name="Manak J.R."/>
            <person name="Brown S.J."/>
        </authorList>
    </citation>
    <scope>GENOME REANNOTATION</scope>
    <source>
        <strain evidence="2 3">Georgia GA2</strain>
    </source>
</reference>
<dbReference type="PANTHER" id="PTHR16442:SF1">
    <property type="entry name" value="RING FINGER PROTEIN 17"/>
    <property type="match status" value="1"/>
</dbReference>
<dbReference type="PhylomeDB" id="D6W9G2"/>
<dbReference type="Gene3D" id="2.30.30.140">
    <property type="match status" value="5"/>
</dbReference>
<dbReference type="Gene3D" id="2.40.50.90">
    <property type="match status" value="3"/>
</dbReference>
<dbReference type="SMART" id="SM00333">
    <property type="entry name" value="TUDOR"/>
    <property type="match status" value="5"/>
</dbReference>
<dbReference type="CDD" id="cd20379">
    <property type="entry name" value="Tudor_dTUD-like"/>
    <property type="match status" value="3"/>
</dbReference>
<feature type="domain" description="Tudor" evidence="1">
    <location>
        <begin position="199"/>
        <end position="263"/>
    </location>
</feature>
<sequence>MKPGVADLHVVNETLNASISRITQILKYCELVDSMQLNVKALYEEVQNVRNLPCRLVSDQGALRPIEFQAESLFDDIEESVTLRTINTIEYSLLPIDDWSCAEEKYMLEAIRRKSESTISDVDTKKESVEDIHSSSHYAEREVLKKPERKPTQAVIRVVVTHINDLNSFYIQKYTALDSLRTINNIIGKRISQKIPENEFRIGAVYGVLYVTKNASRWRRGRLLEIYNTGTERLYKVYFVDYGNTQKVTADKFKHLDVRTMKRPSWAQECKLTNPDNTEFDANAHLELSKIIDDKELYVHYVSDKQNRGPVEVDLYVSTSSGGLVSVRDLLAKNVHPVYEIKSNILASNLQFFENSKQFSVGQEETVVVTHVRDPFHICVQLVENCVFIERLKMEMEKFYKDQPTISCIPSEGSNVVIRHVDKTHGNWHRAKIMAVDIGKKTVEVYFVDWGKYIVVPWSEIRQLDEDFIKMECQGIIVKLADVGKLETAPTWTSDAISFLRKNIAEDDRLRMVVSKTQPLEVVLFHPRPAADICVNSLLVEENHAMSTGNLSMTVYWPNSLDEQCEDDDFASQMVKKAEDILMENEDDIHLVSGLRVNVKVLRCESPDLIYVKLLKHKEEDDEMHKELQIHYGGSRKTKNKWRKDDLCVVFDPLRHTYYRAMIRSPTKNDVFTVWLYDHARELKVPKAMVFVQDSYFKKARCFVWKCRLTNVKPAGDPGKWSNMANEMLEKIFHKYKTIYVKKIESNRELKLVGVAMWYCLTTPAMALEPAKVRYISINQALIESGVAFSVGSGRNVVEQKEEIESESSSESEVEVEVKQKTDWNDIMCEEDELMITEQKTWPPLLKPDCECFEAFLVCIDSEGALSVRDDMLQSSYYDLEEKITSKMNSMEPSQGVTWAVGDMCSIRWEQRWYRGTILEVAGSDEFCVEMIDFGSEHNVTGDKLTKYLLCPDVPPLLYKIKLYDVWSNFGDWTPEDLNVWLSIVTDNIKVVIKDWSGDFPLGEIYVDNGLSLNDLIVQRCPHAVRHQSQAVLQNPDFEAEESEEKEEEDEDTSLKYFYVPLKSTTSDKVKMYVLNVFKFNSKLEVVLSKDKVEDNSELLMLNADIEEGIDDQALMQEFKLNKPCVCLCPEKDQWLRAFVYGVDEMHSGYVRVFFVDYGDIKMVPTSSVKETRTEWLNVPVKTRIAAVNIEIAQNSQADFVLLSLKNLCGKLISVKILAENPLRVHLYEKKKLCYQNILDIGYAKML</sequence>
<dbReference type="PANTHER" id="PTHR16442">
    <property type="entry name" value="RING FINGER PROTEIN 17"/>
    <property type="match status" value="1"/>
</dbReference>
<dbReference type="OMA" id="WFRGIVS"/>
<dbReference type="InterPro" id="IPR002999">
    <property type="entry name" value="Tudor"/>
</dbReference>
<keyword evidence="3" id="KW-1185">Reference proteome</keyword>
<feature type="domain" description="Tudor" evidence="1">
    <location>
        <begin position="409"/>
        <end position="471"/>
    </location>
</feature>
<dbReference type="EMBL" id="KQ971312">
    <property type="protein sequence ID" value="EEZ98491.1"/>
    <property type="molecule type" value="Genomic_DNA"/>
</dbReference>
<dbReference type="eggNOG" id="KOG2039">
    <property type="taxonomic scope" value="Eukaryota"/>
</dbReference>
<reference evidence="2 3" key="1">
    <citation type="journal article" date="2008" name="Nature">
        <title>The genome of the model beetle and pest Tribolium castaneum.</title>
        <authorList>
            <consortium name="Tribolium Genome Sequencing Consortium"/>
            <person name="Richards S."/>
            <person name="Gibbs R.A."/>
            <person name="Weinstock G.M."/>
            <person name="Brown S.J."/>
            <person name="Denell R."/>
            <person name="Beeman R.W."/>
            <person name="Gibbs R."/>
            <person name="Beeman R.W."/>
            <person name="Brown S.J."/>
            <person name="Bucher G."/>
            <person name="Friedrich M."/>
            <person name="Grimmelikhuijzen C.J."/>
            <person name="Klingler M."/>
            <person name="Lorenzen M."/>
            <person name="Richards S."/>
            <person name="Roth S."/>
            <person name="Schroder R."/>
            <person name="Tautz D."/>
            <person name="Zdobnov E.M."/>
            <person name="Muzny D."/>
            <person name="Gibbs R.A."/>
            <person name="Weinstock G.M."/>
            <person name="Attaway T."/>
            <person name="Bell S."/>
            <person name="Buhay C.J."/>
            <person name="Chandrabose M.N."/>
            <person name="Chavez D."/>
            <person name="Clerk-Blankenburg K.P."/>
            <person name="Cree A."/>
            <person name="Dao M."/>
            <person name="Davis C."/>
            <person name="Chacko J."/>
            <person name="Dinh H."/>
            <person name="Dugan-Rocha S."/>
            <person name="Fowler G."/>
            <person name="Garner T.T."/>
            <person name="Garnes J."/>
            <person name="Gnirke A."/>
            <person name="Hawes A."/>
            <person name="Hernandez J."/>
            <person name="Hines S."/>
            <person name="Holder M."/>
            <person name="Hume J."/>
            <person name="Jhangiani S.N."/>
            <person name="Joshi V."/>
            <person name="Khan Z.M."/>
            <person name="Jackson L."/>
            <person name="Kovar C."/>
            <person name="Kowis A."/>
            <person name="Lee S."/>
            <person name="Lewis L.R."/>
            <person name="Margolis J."/>
            <person name="Morgan M."/>
            <person name="Nazareth L.V."/>
            <person name="Nguyen N."/>
            <person name="Okwuonu G."/>
            <person name="Parker D."/>
            <person name="Richards S."/>
            <person name="Ruiz S.J."/>
            <person name="Santibanez J."/>
            <person name="Savard J."/>
            <person name="Scherer S.E."/>
            <person name="Schneider B."/>
            <person name="Sodergren E."/>
            <person name="Tautz D."/>
            <person name="Vattahil S."/>
            <person name="Villasana D."/>
            <person name="White C.S."/>
            <person name="Wright R."/>
            <person name="Park Y."/>
            <person name="Beeman R.W."/>
            <person name="Lord J."/>
            <person name="Oppert B."/>
            <person name="Lorenzen M."/>
            <person name="Brown S."/>
            <person name="Wang L."/>
            <person name="Savard J."/>
            <person name="Tautz D."/>
            <person name="Richards S."/>
            <person name="Weinstock G."/>
            <person name="Gibbs R.A."/>
            <person name="Liu Y."/>
            <person name="Worley K."/>
            <person name="Weinstock G."/>
            <person name="Elsik C.G."/>
            <person name="Reese J.T."/>
            <person name="Elhaik E."/>
            <person name="Landan G."/>
            <person name="Graur D."/>
            <person name="Arensburger P."/>
            <person name="Atkinson P."/>
            <person name="Beeman R.W."/>
            <person name="Beidler J."/>
            <person name="Brown S.J."/>
            <person name="Demuth J.P."/>
            <person name="Drury D.W."/>
            <person name="Du Y.Z."/>
            <person name="Fujiwara H."/>
            <person name="Lorenzen M."/>
            <person name="Maselli V."/>
            <person name="Osanai M."/>
            <person name="Park Y."/>
            <person name="Robertson H.M."/>
            <person name="Tu Z."/>
            <person name="Wang J.J."/>
            <person name="Wang S."/>
            <person name="Richards S."/>
            <person name="Song H."/>
            <person name="Zhang L."/>
            <person name="Sodergren E."/>
            <person name="Werner D."/>
            <person name="Stanke M."/>
            <person name="Morgenstern B."/>
            <person name="Solovyev V."/>
            <person name="Kosarev P."/>
            <person name="Brown G."/>
            <person name="Chen H.C."/>
            <person name="Ermolaeva O."/>
            <person name="Hlavina W."/>
            <person name="Kapustin Y."/>
            <person name="Kiryutin B."/>
            <person name="Kitts P."/>
            <person name="Maglott D."/>
            <person name="Pruitt K."/>
            <person name="Sapojnikov V."/>
            <person name="Souvorov A."/>
            <person name="Mackey A.J."/>
            <person name="Waterhouse R.M."/>
            <person name="Wyder S."/>
            <person name="Zdobnov E.M."/>
            <person name="Zdobnov E.M."/>
            <person name="Wyder S."/>
            <person name="Kriventseva E.V."/>
            <person name="Kadowaki T."/>
            <person name="Bork P."/>
            <person name="Aranda M."/>
            <person name="Bao R."/>
            <person name="Beermann A."/>
            <person name="Berns N."/>
            <person name="Bolognesi R."/>
            <person name="Bonneton F."/>
            <person name="Bopp D."/>
            <person name="Brown S.J."/>
            <person name="Bucher G."/>
            <person name="Butts T."/>
            <person name="Chaumot A."/>
            <person name="Denell R.E."/>
            <person name="Ferrier D.E."/>
            <person name="Friedrich M."/>
            <person name="Gordon C.M."/>
            <person name="Jindra M."/>
            <person name="Klingler M."/>
            <person name="Lan Q."/>
            <person name="Lattorff H.M."/>
            <person name="Laudet V."/>
            <person name="von Levetsow C."/>
            <person name="Liu Z."/>
            <person name="Lutz R."/>
            <person name="Lynch J.A."/>
            <person name="da Fonseca R.N."/>
            <person name="Posnien N."/>
            <person name="Reuter R."/>
            <person name="Roth S."/>
            <person name="Savard J."/>
            <person name="Schinko J.B."/>
            <person name="Schmitt C."/>
            <person name="Schoppmeier M."/>
            <person name="Schroder R."/>
            <person name="Shippy T.D."/>
            <person name="Simonnet F."/>
            <person name="Marques-Souza H."/>
            <person name="Tautz D."/>
            <person name="Tomoyasu Y."/>
            <person name="Trauner J."/>
            <person name="Van der Zee M."/>
            <person name="Vervoort M."/>
            <person name="Wittkopp N."/>
            <person name="Wimmer E.A."/>
            <person name="Yang X."/>
            <person name="Jones A.K."/>
            <person name="Sattelle D.B."/>
            <person name="Ebert P.R."/>
            <person name="Nelson D."/>
            <person name="Scott J.G."/>
            <person name="Beeman R.W."/>
            <person name="Muthukrishnan S."/>
            <person name="Kramer K.J."/>
            <person name="Arakane Y."/>
            <person name="Beeman R.W."/>
            <person name="Zhu Q."/>
            <person name="Hogenkamp D."/>
            <person name="Dixit R."/>
            <person name="Oppert B."/>
            <person name="Jiang H."/>
            <person name="Zou Z."/>
            <person name="Marshall J."/>
            <person name="Elpidina E."/>
            <person name="Vinokurov K."/>
            <person name="Oppert C."/>
            <person name="Zou Z."/>
            <person name="Evans J."/>
            <person name="Lu Z."/>
            <person name="Zhao P."/>
            <person name="Sumathipala N."/>
            <person name="Altincicek B."/>
            <person name="Vilcinskas A."/>
            <person name="Williams M."/>
            <person name="Hultmark D."/>
            <person name="Hetru C."/>
            <person name="Jiang H."/>
            <person name="Grimmelikhuijzen C.J."/>
            <person name="Hauser F."/>
            <person name="Cazzamali G."/>
            <person name="Williamson M."/>
            <person name="Park Y."/>
            <person name="Li B."/>
            <person name="Tanaka Y."/>
            <person name="Predel R."/>
            <person name="Neupert S."/>
            <person name="Schachtner J."/>
            <person name="Verleyen P."/>
            <person name="Raible F."/>
            <person name="Bork P."/>
            <person name="Friedrich M."/>
            <person name="Walden K.K."/>
            <person name="Robertson H.M."/>
            <person name="Angeli S."/>
            <person name="Foret S."/>
            <person name="Bucher G."/>
            <person name="Schuetz S."/>
            <person name="Maleszka R."/>
            <person name="Wimmer E.A."/>
            <person name="Beeman R.W."/>
            <person name="Lorenzen M."/>
            <person name="Tomoyasu Y."/>
            <person name="Miller S.C."/>
            <person name="Grossmann D."/>
            <person name="Bucher G."/>
        </authorList>
    </citation>
    <scope>NUCLEOTIDE SEQUENCE [LARGE SCALE GENOMIC DNA]</scope>
    <source>
        <strain evidence="2 3">Georgia GA2</strain>
    </source>
</reference>
<dbReference type="HOGENOM" id="CLU_266130_0_0_1"/>
<organism evidence="2 3">
    <name type="scientific">Tribolium castaneum</name>
    <name type="common">Red flour beetle</name>
    <dbReference type="NCBI Taxonomy" id="7070"/>
    <lineage>
        <taxon>Eukaryota</taxon>
        <taxon>Metazoa</taxon>
        <taxon>Ecdysozoa</taxon>
        <taxon>Arthropoda</taxon>
        <taxon>Hexapoda</taxon>
        <taxon>Insecta</taxon>
        <taxon>Pterygota</taxon>
        <taxon>Neoptera</taxon>
        <taxon>Endopterygota</taxon>
        <taxon>Coleoptera</taxon>
        <taxon>Polyphaga</taxon>
        <taxon>Cucujiformia</taxon>
        <taxon>Tenebrionidae</taxon>
        <taxon>Tenebrionidae incertae sedis</taxon>
        <taxon>Tribolium</taxon>
    </lineage>
</organism>
<evidence type="ECO:0000313" key="2">
    <source>
        <dbReference type="EMBL" id="EEZ98491.1"/>
    </source>
</evidence>
<name>D6W9G2_TRICA</name>
<dbReference type="Proteomes" id="UP000007266">
    <property type="component" value="Linkage group 2"/>
</dbReference>
<dbReference type="PROSITE" id="PS50304">
    <property type="entry name" value="TUDOR"/>
    <property type="match status" value="4"/>
</dbReference>
<feature type="domain" description="Tudor" evidence="1">
    <location>
        <begin position="898"/>
        <end position="955"/>
    </location>
</feature>
<feature type="domain" description="Tudor" evidence="1">
    <location>
        <begin position="1118"/>
        <end position="1179"/>
    </location>
</feature>
<dbReference type="SUPFAM" id="SSF63748">
    <property type="entry name" value="Tudor/PWWP/MBT"/>
    <property type="match status" value="5"/>
</dbReference>
<protein>
    <submittedName>
        <fullName evidence="2">RING finger protein 17-like Protein</fullName>
    </submittedName>
</protein>
<dbReference type="AlphaFoldDB" id="D6W9G2"/>
<evidence type="ECO:0000259" key="1">
    <source>
        <dbReference type="PROSITE" id="PS50304"/>
    </source>
</evidence>